<organism evidence="1 2">
    <name type="scientific">Pseudomonas baltica</name>
    <dbReference type="NCBI Taxonomy" id="2762576"/>
    <lineage>
        <taxon>Bacteria</taxon>
        <taxon>Pseudomonadati</taxon>
        <taxon>Pseudomonadota</taxon>
        <taxon>Gammaproteobacteria</taxon>
        <taxon>Pseudomonadales</taxon>
        <taxon>Pseudomonadaceae</taxon>
        <taxon>Pseudomonas</taxon>
    </lineage>
</organism>
<evidence type="ECO:0000313" key="2">
    <source>
        <dbReference type="Proteomes" id="UP000546173"/>
    </source>
</evidence>
<proteinExistence type="predicted"/>
<reference evidence="1 2" key="1">
    <citation type="submission" date="2020-08" db="EMBL/GenBank/DDBJ databases">
        <title>Pseudomonas sp. nov.</title>
        <authorList>
            <person name="Gieschler S."/>
            <person name="Fiedler G."/>
            <person name="Brinks E."/>
            <person name="Boehnlein C."/>
            <person name="Franz C.M.A.P."/>
            <person name="Kabisch J."/>
        </authorList>
    </citation>
    <scope>NUCLEOTIDE SEQUENCE [LARGE SCALE GENOMIC DNA]</scope>
    <source>
        <strain evidence="1 2">MBT-2</strain>
    </source>
</reference>
<comment type="caution">
    <text evidence="1">The sequence shown here is derived from an EMBL/GenBank/DDBJ whole genome shotgun (WGS) entry which is preliminary data.</text>
</comment>
<keyword evidence="2" id="KW-1185">Reference proteome</keyword>
<sequence length="672" mass="71718">MPTKSETRKKIADLPTLQRLPSRNQTFPFSALGVTPFVGTYPFTVAGINPDGSIPLDVLGEDLEVSIPLHDAPVTTADRLQLTLNGLLVGTKQALAVGVNPTVLLLDKSLLTAEGTYVLDYTLFRGFGQNAQPANERQNLIVDLTPPGSDDLGALRFASKFLNGVTEGDLEGNDLNLVATVPDWVGEEVGDFAIPFIALEGPDGSEPAEADYLPYKAHQAEVTVVGGHLEIEIPKSTLVGLDDGRMWFSYRVEDKLGNRHPTLAPPVVLNVLLVNAPTNLLEVAVPAADTDGVINWEDATHVDGVRVDIPLYTTPDPDDLILLYWDGRPLGTVPVGTEPASGWPDPLLSLGVPYSAISRTPKGNVPVRFTVVRNAIESTASPDHLVEVDLTTPGDIVDPDPSTPEHENLAVPVVKSDSGETNIIPPADYGKDATITVPFLGANGNAIWADGDHLTVHWAGNTSVGRAIGSTDNANIVLTVPHISVIEPGPSGAMDVYYTIERPLPVGTGQYGVARSPSIVVDVQNTAEIPGGGAVLPLATYPEAIVEAPYLIINQVLGDDGTTVRIQLNFTNNNMTVGDFISFRFVGVFSYDDMDANEVPGTEVTDNYQLLQEDVDLGYREFTLTVDQLKAICETGAYTQYTLRNSAGSATSPKAAVVISMFTNGYCVIPTP</sequence>
<protein>
    <submittedName>
        <fullName evidence="1">Uncharacterized protein</fullName>
    </submittedName>
</protein>
<accession>A0A7X1KVD5</accession>
<evidence type="ECO:0000313" key="1">
    <source>
        <dbReference type="EMBL" id="MBC2680804.1"/>
    </source>
</evidence>
<dbReference type="Proteomes" id="UP000546173">
    <property type="component" value="Unassembled WGS sequence"/>
</dbReference>
<dbReference type="AlphaFoldDB" id="A0A7X1KVD5"/>
<name>A0A7X1KVD5_9PSED</name>
<dbReference type="EMBL" id="JACMYH010000015">
    <property type="protein sequence ID" value="MBC2680804.1"/>
    <property type="molecule type" value="Genomic_DNA"/>
</dbReference>
<gene>
    <name evidence="1" type="ORF">H7993_20640</name>
</gene>
<dbReference type="RefSeq" id="WP_185795499.1">
    <property type="nucleotide sequence ID" value="NZ_JACMYH010000015.1"/>
</dbReference>